<organism evidence="6 7">
    <name type="scientific">Blastococcus haudaquaticus</name>
    <dbReference type="NCBI Taxonomy" id="1938745"/>
    <lineage>
        <taxon>Bacteria</taxon>
        <taxon>Bacillati</taxon>
        <taxon>Actinomycetota</taxon>
        <taxon>Actinomycetes</taxon>
        <taxon>Geodermatophilales</taxon>
        <taxon>Geodermatophilaceae</taxon>
        <taxon>Blastococcus</taxon>
    </lineage>
</organism>
<dbReference type="InterPro" id="IPR050492">
    <property type="entry name" value="Bact_metal-bind_prot9"/>
</dbReference>
<dbReference type="GO" id="GO:0030001">
    <property type="term" value="P:metal ion transport"/>
    <property type="evidence" value="ECO:0007669"/>
    <property type="project" value="InterPro"/>
</dbReference>
<dbReference type="Gene3D" id="3.40.50.1980">
    <property type="entry name" value="Nitrogenase molybdenum iron protein domain"/>
    <property type="match status" value="2"/>
</dbReference>
<dbReference type="EMBL" id="OCNK01000004">
    <property type="protein sequence ID" value="SOE02215.1"/>
    <property type="molecule type" value="Genomic_DNA"/>
</dbReference>
<evidence type="ECO:0000313" key="6">
    <source>
        <dbReference type="EMBL" id="SOE02215.1"/>
    </source>
</evidence>
<dbReference type="Pfam" id="PF01297">
    <property type="entry name" value="ZnuA"/>
    <property type="match status" value="1"/>
</dbReference>
<feature type="chain" id="PRO_5039144076" evidence="5">
    <location>
        <begin position="23"/>
        <end position="337"/>
    </location>
</feature>
<proteinExistence type="inferred from homology"/>
<evidence type="ECO:0000256" key="3">
    <source>
        <dbReference type="ARBA" id="ARBA00022729"/>
    </source>
</evidence>
<protein>
    <submittedName>
        <fullName evidence="6">Zinc transport system substrate-binding protein</fullName>
    </submittedName>
</protein>
<comment type="similarity">
    <text evidence="1">Belongs to the bacterial solute-binding protein 9 family.</text>
</comment>
<reference evidence="7" key="1">
    <citation type="submission" date="2017-09" db="EMBL/GenBank/DDBJ databases">
        <authorList>
            <person name="Varghese N."/>
            <person name="Submissions S."/>
        </authorList>
    </citation>
    <scope>NUCLEOTIDE SEQUENCE [LARGE SCALE GENOMIC DNA]</scope>
    <source>
        <strain evidence="7">DSM 44270</strain>
    </source>
</reference>
<gene>
    <name evidence="6" type="ORF">SAMN06272739_3417</name>
</gene>
<feature type="compositionally biased region" description="Basic and acidic residues" evidence="4">
    <location>
        <begin position="128"/>
        <end position="137"/>
    </location>
</feature>
<dbReference type="RefSeq" id="WP_097185137.1">
    <property type="nucleotide sequence ID" value="NZ_OCNK01000004.1"/>
</dbReference>
<dbReference type="GO" id="GO:0046872">
    <property type="term" value="F:metal ion binding"/>
    <property type="evidence" value="ECO:0007669"/>
    <property type="project" value="InterPro"/>
</dbReference>
<feature type="signal peptide" evidence="5">
    <location>
        <begin position="1"/>
        <end position="22"/>
    </location>
</feature>
<dbReference type="Proteomes" id="UP000219482">
    <property type="component" value="Unassembled WGS sequence"/>
</dbReference>
<dbReference type="PROSITE" id="PS51257">
    <property type="entry name" value="PROKAR_LIPOPROTEIN"/>
    <property type="match status" value="1"/>
</dbReference>
<dbReference type="PANTHER" id="PTHR42953">
    <property type="entry name" value="HIGH-AFFINITY ZINC UPTAKE SYSTEM PROTEIN ZNUA-RELATED"/>
    <property type="match status" value="1"/>
</dbReference>
<keyword evidence="2" id="KW-0813">Transport</keyword>
<feature type="region of interest" description="Disordered" evidence="4">
    <location>
        <begin position="126"/>
        <end position="174"/>
    </location>
</feature>
<name>A0A286H354_9ACTN</name>
<dbReference type="OrthoDB" id="9810636at2"/>
<evidence type="ECO:0000256" key="4">
    <source>
        <dbReference type="SAM" id="MobiDB-lite"/>
    </source>
</evidence>
<evidence type="ECO:0000313" key="7">
    <source>
        <dbReference type="Proteomes" id="UP000219482"/>
    </source>
</evidence>
<keyword evidence="3 5" id="KW-0732">Signal</keyword>
<keyword evidence="7" id="KW-1185">Reference proteome</keyword>
<feature type="compositionally biased region" description="Acidic residues" evidence="4">
    <location>
        <begin position="138"/>
        <end position="165"/>
    </location>
</feature>
<dbReference type="SUPFAM" id="SSF53807">
    <property type="entry name" value="Helical backbone' metal receptor"/>
    <property type="match status" value="1"/>
</dbReference>
<dbReference type="InterPro" id="IPR006127">
    <property type="entry name" value="ZnuA-like"/>
</dbReference>
<evidence type="ECO:0000256" key="2">
    <source>
        <dbReference type="ARBA" id="ARBA00022448"/>
    </source>
</evidence>
<dbReference type="AlphaFoldDB" id="A0A286H354"/>
<evidence type="ECO:0000256" key="1">
    <source>
        <dbReference type="ARBA" id="ARBA00011028"/>
    </source>
</evidence>
<sequence>MNISVPRRSALAAATASLLLLAGCGGSDEAGEASTGGDRLTVVAGFYPLEWAASRVGGDQVEVSSLTAPGAEPHDLELTPQDVAGVSDADLLVYLSGFQSAVDEAAESQAGDHSWDAAEAANLSLTSGDHDHEHGEEEHSEDEHAEEEHAEEEHAEEEHAEGEESPDPHFWLDPTRLADVGDALAEQLTDLDPDGAETYAQNAASLREDLESLDQEMSEGLGACTVDTLVTSHDAFGYLADRYGLEVVGISGLSPSTEPSADQLAEISTLVRERGVTTVYTETLVDPSIAETVASEAGVQTAVLDPLEGLTDESAGDDYLAVMRANLATLQEGQSCS</sequence>
<accession>A0A286H354</accession>
<dbReference type="PANTHER" id="PTHR42953:SF3">
    <property type="entry name" value="HIGH-AFFINITY ZINC UPTAKE SYSTEM PROTEIN ZNUA"/>
    <property type="match status" value="1"/>
</dbReference>
<evidence type="ECO:0000256" key="5">
    <source>
        <dbReference type="SAM" id="SignalP"/>
    </source>
</evidence>